<proteinExistence type="predicted"/>
<reference evidence="2" key="1">
    <citation type="submission" date="2021-01" db="EMBL/GenBank/DDBJ databases">
        <title>Chromosome-level genome assembly of a human fungal pathogen reveals clustering of transcriptionally co-regulated genes.</title>
        <authorList>
            <person name="Voorhies M."/>
            <person name="Cohen S."/>
            <person name="Shea T.P."/>
            <person name="Petrus S."/>
            <person name="Munoz J.F."/>
            <person name="Poplawski S."/>
            <person name="Goldman W.E."/>
            <person name="Michael T."/>
            <person name="Cuomo C.A."/>
            <person name="Sil A."/>
            <person name="Beyhan S."/>
        </authorList>
    </citation>
    <scope>NUCLEOTIDE SEQUENCE</scope>
    <source>
        <strain evidence="2">WU24</strain>
    </source>
</reference>
<gene>
    <name evidence="2" type="ORF">I7I51_07474</name>
</gene>
<sequence>MADVGLGFCRGFKLESQVESLLSFALTLMGPPTDKRKSEQQLASPRAAVSSALEQPASTDVTNRNVAAATGRDNYLPVLPVEGELEVSYFFAPCTFYLPLGRLQGPLL</sequence>
<organism evidence="2 3">
    <name type="scientific">Ajellomyces capsulatus</name>
    <name type="common">Darling's disease fungus</name>
    <name type="synonym">Histoplasma capsulatum</name>
    <dbReference type="NCBI Taxonomy" id="5037"/>
    <lineage>
        <taxon>Eukaryota</taxon>
        <taxon>Fungi</taxon>
        <taxon>Dikarya</taxon>
        <taxon>Ascomycota</taxon>
        <taxon>Pezizomycotina</taxon>
        <taxon>Eurotiomycetes</taxon>
        <taxon>Eurotiomycetidae</taxon>
        <taxon>Onygenales</taxon>
        <taxon>Ajellomycetaceae</taxon>
        <taxon>Histoplasma</taxon>
    </lineage>
</organism>
<feature type="region of interest" description="Disordered" evidence="1">
    <location>
        <begin position="33"/>
        <end position="64"/>
    </location>
</feature>
<accession>A0A8A1M063</accession>
<dbReference type="Proteomes" id="UP000663671">
    <property type="component" value="Chromosome 2"/>
</dbReference>
<evidence type="ECO:0000313" key="3">
    <source>
        <dbReference type="Proteomes" id="UP000663671"/>
    </source>
</evidence>
<dbReference type="AlphaFoldDB" id="A0A8A1M063"/>
<dbReference type="EMBL" id="CP069109">
    <property type="protein sequence ID" value="QSS58054.1"/>
    <property type="molecule type" value="Genomic_DNA"/>
</dbReference>
<evidence type="ECO:0000256" key="1">
    <source>
        <dbReference type="SAM" id="MobiDB-lite"/>
    </source>
</evidence>
<evidence type="ECO:0000313" key="2">
    <source>
        <dbReference type="EMBL" id="QSS58054.1"/>
    </source>
</evidence>
<dbReference type="VEuPathDB" id="FungiDB:I7I51_07474"/>
<feature type="compositionally biased region" description="Polar residues" evidence="1">
    <location>
        <begin position="52"/>
        <end position="64"/>
    </location>
</feature>
<name>A0A8A1M063_AJECA</name>
<protein>
    <submittedName>
        <fullName evidence="2">Uncharacterized protein</fullName>
    </submittedName>
</protein>